<dbReference type="STRING" id="679897.HMU02550"/>
<comment type="subcellular location">
    <subcellularLocation>
        <location evidence="1">Cell inner membrane</location>
    </subcellularLocation>
</comment>
<evidence type="ECO:0000313" key="9">
    <source>
        <dbReference type="Proteomes" id="UP000001522"/>
    </source>
</evidence>
<dbReference type="RefSeq" id="WP_013022612.1">
    <property type="nucleotide sequence ID" value="NC_013949.1"/>
</dbReference>
<keyword evidence="5 7" id="KW-0472">Membrane</keyword>
<sequence>MPLVSLIFKAMIALFGFVLAKIPHCMFYAMICALGFLARMLDKRRYQDAMKNLDFIYGEEYSREQKRAIIKRCYRNFVFVLLESIRLPYLNVEKYFARFEFHGKENFFSLLRQNKNVVLISAHYGYWESFGTAVPLAINKDVENHKDYQFYSLGRLTDFAFVNEMIIKRREIFGVKLIDKKGAFKKLLKIYQTKNIGTGILVDQNISINEGVEVEFMGKRATHTTIASVISRRFGVNMVPILIDFNEDYSHFVVHVLPAFCCENTQDMQQDILSCTQKQAQIIESMIRKNPASWFWFHKRWKSFYPELYARES</sequence>
<evidence type="ECO:0000256" key="7">
    <source>
        <dbReference type="SAM" id="Phobius"/>
    </source>
</evidence>
<protein>
    <submittedName>
        <fullName evidence="8">Putative lipid A biosynthesis acyltransferase</fullName>
    </submittedName>
</protein>
<keyword evidence="6 8" id="KW-0012">Acyltransferase</keyword>
<evidence type="ECO:0000256" key="5">
    <source>
        <dbReference type="ARBA" id="ARBA00023136"/>
    </source>
</evidence>
<dbReference type="EMBL" id="FN555004">
    <property type="protein sequence ID" value="CBG39517.1"/>
    <property type="molecule type" value="Genomic_DNA"/>
</dbReference>
<dbReference type="KEGG" id="hms:HMU02550"/>
<name>D3UG96_HELM1</name>
<dbReference type="CDD" id="cd07984">
    <property type="entry name" value="LPLAT_LABLAT-like"/>
    <property type="match status" value="1"/>
</dbReference>
<keyword evidence="9" id="KW-1185">Reference proteome</keyword>
<reference evidence="8 9" key="1">
    <citation type="journal article" date="2010" name="BMC Genomics">
        <title>Comparative genomics and proteomics of Helicobacter mustelae, an ulcerogenic and carcinogenic gastric pathogen.</title>
        <authorList>
            <person name="O'Toole P.W."/>
            <person name="Snelling W.J."/>
            <person name="Canchaya C."/>
            <person name="Forde B.M."/>
            <person name="Hardie K.R."/>
            <person name="Josenhans C."/>
            <person name="Graham R.L.J."/>
            <person name="McMullan G."/>
            <person name="Parkhill J."/>
            <person name="Belda E."/>
            <person name="Bentley S.D."/>
        </authorList>
    </citation>
    <scope>NUCLEOTIDE SEQUENCE [LARGE SCALE GENOMIC DNA]</scope>
    <source>
        <strain evidence="9">ATCC 43772 / LMG 18044 / NCTC 12198 / 12198</strain>
    </source>
</reference>
<dbReference type="Proteomes" id="UP000001522">
    <property type="component" value="Chromosome"/>
</dbReference>
<accession>D3UG96</accession>
<keyword evidence="7" id="KW-0812">Transmembrane</keyword>
<gene>
    <name evidence="8" type="ordered locus">HMU02550</name>
</gene>
<dbReference type="GO" id="GO:0016746">
    <property type="term" value="F:acyltransferase activity"/>
    <property type="evidence" value="ECO:0007669"/>
    <property type="project" value="UniProtKB-KW"/>
</dbReference>
<dbReference type="Pfam" id="PF03279">
    <property type="entry name" value="Lip_A_acyltrans"/>
    <property type="match status" value="1"/>
</dbReference>
<keyword evidence="7" id="KW-1133">Transmembrane helix</keyword>
<evidence type="ECO:0000256" key="6">
    <source>
        <dbReference type="ARBA" id="ARBA00023315"/>
    </source>
</evidence>
<proteinExistence type="predicted"/>
<keyword evidence="4 8" id="KW-0808">Transferase</keyword>
<dbReference type="InterPro" id="IPR004960">
    <property type="entry name" value="LipA_acyltrans"/>
</dbReference>
<dbReference type="PANTHER" id="PTHR30606:SF9">
    <property type="entry name" value="LIPID A BIOSYNTHESIS LAUROYLTRANSFERASE"/>
    <property type="match status" value="1"/>
</dbReference>
<evidence type="ECO:0000313" key="8">
    <source>
        <dbReference type="EMBL" id="CBG39517.1"/>
    </source>
</evidence>
<dbReference type="GO" id="GO:0009247">
    <property type="term" value="P:glycolipid biosynthetic process"/>
    <property type="evidence" value="ECO:0007669"/>
    <property type="project" value="UniProtKB-ARBA"/>
</dbReference>
<evidence type="ECO:0000256" key="2">
    <source>
        <dbReference type="ARBA" id="ARBA00022475"/>
    </source>
</evidence>
<organism evidence="8 9">
    <name type="scientific">Helicobacter mustelae (strain ATCC 43772 / CCUG 25715 / CIP 103759 / LMG 18044 / NCTC 12198 / R85-136P)</name>
    <name type="common">Campylobacter mustelae</name>
    <dbReference type="NCBI Taxonomy" id="679897"/>
    <lineage>
        <taxon>Bacteria</taxon>
        <taxon>Pseudomonadati</taxon>
        <taxon>Campylobacterota</taxon>
        <taxon>Epsilonproteobacteria</taxon>
        <taxon>Campylobacterales</taxon>
        <taxon>Helicobacteraceae</taxon>
        <taxon>Helicobacter</taxon>
    </lineage>
</organism>
<dbReference type="NCBIfam" id="NF006270">
    <property type="entry name" value="PRK08419.1"/>
    <property type="match status" value="1"/>
</dbReference>
<feature type="transmembrane region" description="Helical" evidence="7">
    <location>
        <begin position="12"/>
        <end position="37"/>
    </location>
</feature>
<evidence type="ECO:0000256" key="1">
    <source>
        <dbReference type="ARBA" id="ARBA00004533"/>
    </source>
</evidence>
<dbReference type="HOGENOM" id="CLU_049421_4_0_7"/>
<keyword evidence="3" id="KW-0997">Cell inner membrane</keyword>
<dbReference type="GO" id="GO:0005886">
    <property type="term" value="C:plasma membrane"/>
    <property type="evidence" value="ECO:0007669"/>
    <property type="project" value="UniProtKB-SubCell"/>
</dbReference>
<dbReference type="eggNOG" id="COG1560">
    <property type="taxonomic scope" value="Bacteria"/>
</dbReference>
<evidence type="ECO:0000256" key="4">
    <source>
        <dbReference type="ARBA" id="ARBA00022679"/>
    </source>
</evidence>
<evidence type="ECO:0000256" key="3">
    <source>
        <dbReference type="ARBA" id="ARBA00022519"/>
    </source>
</evidence>
<keyword evidence="2" id="KW-1003">Cell membrane</keyword>
<dbReference type="PANTHER" id="PTHR30606">
    <property type="entry name" value="LIPID A BIOSYNTHESIS LAUROYL ACYLTRANSFERASE"/>
    <property type="match status" value="1"/>
</dbReference>
<dbReference type="AlphaFoldDB" id="D3UG96"/>